<accession>A0A9W9KQK6</accession>
<evidence type="ECO:0000259" key="3">
    <source>
        <dbReference type="Pfam" id="PF01370"/>
    </source>
</evidence>
<dbReference type="PANTHER" id="PTHR10366">
    <property type="entry name" value="NAD DEPENDENT EPIMERASE/DEHYDRATASE"/>
    <property type="match status" value="1"/>
</dbReference>
<keyword evidence="5" id="KW-1185">Reference proteome</keyword>
<evidence type="ECO:0000256" key="1">
    <source>
        <dbReference type="ARBA" id="ARBA00023002"/>
    </source>
</evidence>
<dbReference type="SUPFAM" id="SSF51735">
    <property type="entry name" value="NAD(P)-binding Rossmann-fold domains"/>
    <property type="match status" value="1"/>
</dbReference>
<dbReference type="OrthoDB" id="2735536at2759"/>
<comment type="caution">
    <text evidence="4">The sequence shown here is derived from an EMBL/GenBank/DDBJ whole genome shotgun (WGS) entry which is preliminary data.</text>
</comment>
<evidence type="ECO:0000313" key="5">
    <source>
        <dbReference type="Proteomes" id="UP001149165"/>
    </source>
</evidence>
<feature type="domain" description="NAD-dependent epimerase/dehydratase" evidence="3">
    <location>
        <begin position="6"/>
        <end position="262"/>
    </location>
</feature>
<proteinExistence type="inferred from homology"/>
<name>A0A9W9KQK6_9EURO</name>
<dbReference type="Proteomes" id="UP001149165">
    <property type="component" value="Unassembled WGS sequence"/>
</dbReference>
<gene>
    <name evidence="4" type="ORF">N7456_000060</name>
</gene>
<dbReference type="EMBL" id="JAPQKH010000001">
    <property type="protein sequence ID" value="KAJ5115712.1"/>
    <property type="molecule type" value="Genomic_DNA"/>
</dbReference>
<evidence type="ECO:0000313" key="4">
    <source>
        <dbReference type="EMBL" id="KAJ5115712.1"/>
    </source>
</evidence>
<dbReference type="Pfam" id="PF01370">
    <property type="entry name" value="Epimerase"/>
    <property type="match status" value="1"/>
</dbReference>
<reference evidence="4" key="1">
    <citation type="submission" date="2022-11" db="EMBL/GenBank/DDBJ databases">
        <authorList>
            <person name="Petersen C."/>
        </authorList>
    </citation>
    <scope>NUCLEOTIDE SEQUENCE</scope>
    <source>
        <strain evidence="4">IBT 30069</strain>
    </source>
</reference>
<dbReference type="InterPro" id="IPR001509">
    <property type="entry name" value="Epimerase_deHydtase"/>
</dbReference>
<dbReference type="Gene3D" id="3.40.50.720">
    <property type="entry name" value="NAD(P)-binding Rossmann-like Domain"/>
    <property type="match status" value="1"/>
</dbReference>
<dbReference type="GO" id="GO:0016616">
    <property type="term" value="F:oxidoreductase activity, acting on the CH-OH group of donors, NAD or NADP as acceptor"/>
    <property type="evidence" value="ECO:0007669"/>
    <property type="project" value="TreeGrafter"/>
</dbReference>
<dbReference type="AlphaFoldDB" id="A0A9W9KQK6"/>
<dbReference type="PANTHER" id="PTHR10366:SF812">
    <property type="entry name" value="VPS9 DOMAIN-CONTAINING PROTEIN"/>
    <property type="match status" value="1"/>
</dbReference>
<keyword evidence="1" id="KW-0560">Oxidoreductase</keyword>
<comment type="similarity">
    <text evidence="2">Belongs to the NAD(P)-dependent epimerase/dehydratase family. Dihydroflavonol-4-reductase subfamily.</text>
</comment>
<organism evidence="4 5">
    <name type="scientific">Penicillium angulare</name>
    <dbReference type="NCBI Taxonomy" id="116970"/>
    <lineage>
        <taxon>Eukaryota</taxon>
        <taxon>Fungi</taxon>
        <taxon>Dikarya</taxon>
        <taxon>Ascomycota</taxon>
        <taxon>Pezizomycotina</taxon>
        <taxon>Eurotiomycetes</taxon>
        <taxon>Eurotiomycetidae</taxon>
        <taxon>Eurotiales</taxon>
        <taxon>Aspergillaceae</taxon>
        <taxon>Penicillium</taxon>
    </lineage>
</organism>
<dbReference type="InterPro" id="IPR050425">
    <property type="entry name" value="NAD(P)_dehydrat-like"/>
</dbReference>
<protein>
    <submittedName>
        <fullName evidence="4">NAD(P)-binding protein</fullName>
    </submittedName>
</protein>
<reference evidence="4" key="2">
    <citation type="journal article" date="2023" name="IMA Fungus">
        <title>Comparative genomic study of the Penicillium genus elucidates a diverse pangenome and 15 lateral gene transfer events.</title>
        <authorList>
            <person name="Petersen C."/>
            <person name="Sorensen T."/>
            <person name="Nielsen M.R."/>
            <person name="Sondergaard T.E."/>
            <person name="Sorensen J.L."/>
            <person name="Fitzpatrick D.A."/>
            <person name="Frisvad J.C."/>
            <person name="Nielsen K.L."/>
        </authorList>
    </citation>
    <scope>NUCLEOTIDE SEQUENCE</scope>
    <source>
        <strain evidence="4">IBT 30069</strain>
    </source>
</reference>
<dbReference type="InterPro" id="IPR036291">
    <property type="entry name" value="NAD(P)-bd_dom_sf"/>
</dbReference>
<evidence type="ECO:0000256" key="2">
    <source>
        <dbReference type="ARBA" id="ARBA00023445"/>
    </source>
</evidence>
<sequence length="334" mass="36602">MSKSLVFITGATGFIGAHVVFATLRAGYRVRLAIRKAEQEAGLRERYAEFNSDIEISVIPDLSNVDSLKTALHDVDYVYHIASPMPGSGDDVERDYVIPAVKATLSMLNAALAHQKIQKVVIVSSLLSLTPPNALISNGAVAKENTGEVIYIDPEMKFGEGFAGHGIRYAVSKIKAHQATRDFLKTENPHYKIFTLHPSFVLGDDLNQKTAAGLTGMNKFFYNSFISEQPLIGNVWVHVRDVADAHVKALQADAPSGTEFSISHPANSWEEAGKYVQNNYPSVGSKLQPPFVSDWEVHPIAAEQILGIKWRSPETIIDSVFNQQLGLQAQEATV</sequence>